<feature type="signal peptide" evidence="2">
    <location>
        <begin position="1"/>
        <end position="23"/>
    </location>
</feature>
<gene>
    <name evidence="3" type="ORF">EY643_03890</name>
</gene>
<keyword evidence="4" id="KW-1185">Reference proteome</keyword>
<feature type="chain" id="PRO_5024872050" description="Midcut-by-XrtH protein" evidence="2">
    <location>
        <begin position="24"/>
        <end position="196"/>
    </location>
</feature>
<keyword evidence="1" id="KW-1133">Transmembrane helix</keyword>
<dbReference type="EMBL" id="CP036422">
    <property type="protein sequence ID" value="QFU74853.1"/>
    <property type="molecule type" value="Genomic_DNA"/>
</dbReference>
<evidence type="ECO:0008006" key="5">
    <source>
        <dbReference type="Google" id="ProtNLM"/>
    </source>
</evidence>
<keyword evidence="2" id="KW-0732">Signal</keyword>
<keyword evidence="1" id="KW-0812">Transmembrane</keyword>
<name>A0A5P9NGC4_9GAMM</name>
<feature type="transmembrane region" description="Helical" evidence="1">
    <location>
        <begin position="59"/>
        <end position="77"/>
    </location>
</feature>
<dbReference type="OrthoDB" id="5747130at2"/>
<dbReference type="AlphaFoldDB" id="A0A5P9NGC4"/>
<reference evidence="3 4" key="1">
    <citation type="submission" date="2019-02" db="EMBL/GenBank/DDBJ databases">
        <authorList>
            <person name="Li S.-H."/>
        </authorList>
    </citation>
    <scope>NUCLEOTIDE SEQUENCE [LARGE SCALE GENOMIC DNA]</scope>
    <source>
        <strain evidence="3 4">IMCC14385</strain>
    </source>
</reference>
<evidence type="ECO:0000313" key="3">
    <source>
        <dbReference type="EMBL" id="QFU74853.1"/>
    </source>
</evidence>
<accession>A0A5P9NGC4</accession>
<dbReference type="Proteomes" id="UP000326287">
    <property type="component" value="Chromosome"/>
</dbReference>
<protein>
    <recommendedName>
        <fullName evidence="5">Midcut-by-XrtH protein</fullName>
    </recommendedName>
</protein>
<evidence type="ECO:0000256" key="1">
    <source>
        <dbReference type="SAM" id="Phobius"/>
    </source>
</evidence>
<dbReference type="KEGG" id="halc:EY643_03890"/>
<proteinExistence type="predicted"/>
<evidence type="ECO:0000256" key="2">
    <source>
        <dbReference type="SAM" id="SignalP"/>
    </source>
</evidence>
<keyword evidence="1" id="KW-0472">Membrane</keyword>
<dbReference type="RefSeq" id="WP_152660960.1">
    <property type="nucleotide sequence ID" value="NZ_CP036422.1"/>
</dbReference>
<evidence type="ECO:0000313" key="4">
    <source>
        <dbReference type="Proteomes" id="UP000326287"/>
    </source>
</evidence>
<sequence length="196" mass="20241">MHIRHFAIFSVLPLQLMATISHAGFAGAVTTTITATPTPPSAPDAGAMAPAVPVPVMDSVLLVAVGLLLMVVAIRFLRNSKATQKIMSIALLGTGLLLGGVGADRTVAALYTDVPIAPNCEGADIVLDGFEPSQVVNDCDTAQDIETINAVITESDDECRVIEVVAEGTCVEGLTLEPSETCTADTYNEVDSGVCG</sequence>
<organism evidence="3 4">
    <name type="scientific">Halioglobus maricola</name>
    <dbReference type="NCBI Taxonomy" id="2601894"/>
    <lineage>
        <taxon>Bacteria</taxon>
        <taxon>Pseudomonadati</taxon>
        <taxon>Pseudomonadota</taxon>
        <taxon>Gammaproteobacteria</taxon>
        <taxon>Cellvibrionales</taxon>
        <taxon>Halieaceae</taxon>
        <taxon>Halioglobus</taxon>
    </lineage>
</organism>